<accession>A0ABR5J680</accession>
<organism evidence="2 3">
    <name type="scientific">Streptomyces varsoviensis</name>
    <dbReference type="NCBI Taxonomy" id="67373"/>
    <lineage>
        <taxon>Bacteria</taxon>
        <taxon>Bacillati</taxon>
        <taxon>Actinomycetota</taxon>
        <taxon>Actinomycetes</taxon>
        <taxon>Kitasatosporales</taxon>
        <taxon>Streptomycetaceae</taxon>
        <taxon>Streptomyces</taxon>
    </lineage>
</organism>
<name>A0ABR5J680_9ACTN</name>
<comment type="caution">
    <text evidence="2">The sequence shown here is derived from an EMBL/GenBank/DDBJ whole genome shotgun (WGS) entry which is preliminary data.</text>
</comment>
<dbReference type="Pfam" id="PF04149">
    <property type="entry name" value="DUF397"/>
    <property type="match status" value="1"/>
</dbReference>
<evidence type="ECO:0000259" key="1">
    <source>
        <dbReference type="Pfam" id="PF04149"/>
    </source>
</evidence>
<reference evidence="2 3" key="1">
    <citation type="submission" date="2015-07" db="EMBL/GenBank/DDBJ databases">
        <authorList>
            <person name="Ju K.-S."/>
            <person name="Doroghazi J.R."/>
            <person name="Metcalf W.W."/>
        </authorList>
    </citation>
    <scope>NUCLEOTIDE SEQUENCE [LARGE SCALE GENOMIC DNA]</scope>
    <source>
        <strain evidence="2 3">NRRL B-3589</strain>
    </source>
</reference>
<keyword evidence="3" id="KW-1185">Reference proteome</keyword>
<protein>
    <recommendedName>
        <fullName evidence="1">DUF397 domain-containing protein</fullName>
    </recommendedName>
</protein>
<evidence type="ECO:0000313" key="3">
    <source>
        <dbReference type="Proteomes" id="UP000037020"/>
    </source>
</evidence>
<dbReference type="RefSeq" id="WP_030874286.1">
    <property type="nucleotide sequence ID" value="NZ_JBIRHZ010000007.1"/>
</dbReference>
<sequence length="74" mass="7496">MSTASCPLSGDPALRAAAWRRSSHSTGTNNCVETAELGSGLLALRDSKAPTGPVLLLSPAAWGSFVEAVRAGSL</sequence>
<proteinExistence type="predicted"/>
<dbReference type="EMBL" id="LGUT01001475">
    <property type="protein sequence ID" value="KOG88866.1"/>
    <property type="molecule type" value="Genomic_DNA"/>
</dbReference>
<gene>
    <name evidence="2" type="ORF">ADK38_17400</name>
</gene>
<feature type="domain" description="DUF397" evidence="1">
    <location>
        <begin position="17"/>
        <end position="70"/>
    </location>
</feature>
<dbReference type="Proteomes" id="UP000037020">
    <property type="component" value="Unassembled WGS sequence"/>
</dbReference>
<evidence type="ECO:0000313" key="2">
    <source>
        <dbReference type="EMBL" id="KOG88866.1"/>
    </source>
</evidence>
<dbReference type="InterPro" id="IPR007278">
    <property type="entry name" value="DUF397"/>
</dbReference>